<dbReference type="InterPro" id="IPR001128">
    <property type="entry name" value="Cyt_P450"/>
</dbReference>
<evidence type="ECO:0000256" key="5">
    <source>
        <dbReference type="ARBA" id="ARBA00023004"/>
    </source>
</evidence>
<evidence type="ECO:0000256" key="2">
    <source>
        <dbReference type="ARBA" id="ARBA00010617"/>
    </source>
</evidence>
<dbReference type="GO" id="GO:0004497">
    <property type="term" value="F:monooxygenase activity"/>
    <property type="evidence" value="ECO:0007669"/>
    <property type="project" value="InterPro"/>
</dbReference>
<dbReference type="AlphaFoldDB" id="A0A8K0SYG0"/>
<feature type="transmembrane region" description="Helical" evidence="7">
    <location>
        <begin position="38"/>
        <end position="57"/>
    </location>
</feature>
<comment type="cofactor">
    <cofactor evidence="6">
        <name>heme</name>
        <dbReference type="ChEBI" id="CHEBI:30413"/>
    </cofactor>
</comment>
<dbReference type="FunFam" id="1.10.630.10:FF:000051">
    <property type="entry name" value="Cytochrome P450 monooxygenase (Fum15)"/>
    <property type="match status" value="1"/>
</dbReference>
<evidence type="ECO:0000256" key="7">
    <source>
        <dbReference type="SAM" id="Phobius"/>
    </source>
</evidence>
<protein>
    <submittedName>
        <fullName evidence="8">Cytochrome P450</fullName>
    </submittedName>
</protein>
<dbReference type="InterPro" id="IPR036396">
    <property type="entry name" value="Cyt_P450_sf"/>
</dbReference>
<feature type="binding site" description="axial binding residue" evidence="6">
    <location>
        <position position="483"/>
    </location>
    <ligand>
        <name>heme</name>
        <dbReference type="ChEBI" id="CHEBI:30413"/>
    </ligand>
    <ligandPart>
        <name>Fe</name>
        <dbReference type="ChEBI" id="CHEBI:18248"/>
    </ligandPart>
</feature>
<accession>A0A8K0SYG0</accession>
<dbReference type="InterPro" id="IPR050121">
    <property type="entry name" value="Cytochrome_P450_monoxygenase"/>
</dbReference>
<dbReference type="SUPFAM" id="SSF48264">
    <property type="entry name" value="Cytochrome P450"/>
    <property type="match status" value="1"/>
</dbReference>
<reference evidence="8" key="1">
    <citation type="journal article" date="2021" name="Nat. Commun.">
        <title>Genetic determinants of endophytism in the Arabidopsis root mycobiome.</title>
        <authorList>
            <person name="Mesny F."/>
            <person name="Miyauchi S."/>
            <person name="Thiergart T."/>
            <person name="Pickel B."/>
            <person name="Atanasova L."/>
            <person name="Karlsson M."/>
            <person name="Huettel B."/>
            <person name="Barry K.W."/>
            <person name="Haridas S."/>
            <person name="Chen C."/>
            <person name="Bauer D."/>
            <person name="Andreopoulos W."/>
            <person name="Pangilinan J."/>
            <person name="LaButti K."/>
            <person name="Riley R."/>
            <person name="Lipzen A."/>
            <person name="Clum A."/>
            <person name="Drula E."/>
            <person name="Henrissat B."/>
            <person name="Kohler A."/>
            <person name="Grigoriev I.V."/>
            <person name="Martin F.M."/>
            <person name="Hacquard S."/>
        </authorList>
    </citation>
    <scope>NUCLEOTIDE SEQUENCE</scope>
    <source>
        <strain evidence="8">MPI-CAGE-CH-0235</strain>
    </source>
</reference>
<keyword evidence="7" id="KW-0812">Transmembrane</keyword>
<dbReference type="GO" id="GO:0005506">
    <property type="term" value="F:iron ion binding"/>
    <property type="evidence" value="ECO:0007669"/>
    <property type="project" value="InterPro"/>
</dbReference>
<evidence type="ECO:0000313" key="9">
    <source>
        <dbReference type="Proteomes" id="UP000813444"/>
    </source>
</evidence>
<evidence type="ECO:0000256" key="3">
    <source>
        <dbReference type="ARBA" id="ARBA00022617"/>
    </source>
</evidence>
<evidence type="ECO:0000256" key="4">
    <source>
        <dbReference type="ARBA" id="ARBA00022723"/>
    </source>
</evidence>
<dbReference type="EMBL" id="JAGPNK010000001">
    <property type="protein sequence ID" value="KAH7328415.1"/>
    <property type="molecule type" value="Genomic_DNA"/>
</dbReference>
<evidence type="ECO:0000256" key="6">
    <source>
        <dbReference type="PIRSR" id="PIRSR602401-1"/>
    </source>
</evidence>
<comment type="pathway">
    <text evidence="1">Mycotoxin biosynthesis.</text>
</comment>
<dbReference type="Pfam" id="PF00067">
    <property type="entry name" value="p450"/>
    <property type="match status" value="1"/>
</dbReference>
<gene>
    <name evidence="8" type="ORF">B0I35DRAFT_448187</name>
</gene>
<evidence type="ECO:0000256" key="1">
    <source>
        <dbReference type="ARBA" id="ARBA00004685"/>
    </source>
</evidence>
<dbReference type="OrthoDB" id="1470350at2759"/>
<dbReference type="PRINTS" id="PR00385">
    <property type="entry name" value="P450"/>
</dbReference>
<comment type="similarity">
    <text evidence="2">Belongs to the cytochrome P450 family.</text>
</comment>
<keyword evidence="3 6" id="KW-0349">Heme</keyword>
<keyword evidence="7" id="KW-0472">Membrane</keyword>
<proteinExistence type="inferred from homology"/>
<dbReference type="PANTHER" id="PTHR24305:SF166">
    <property type="entry name" value="CYTOCHROME P450 12A4, MITOCHONDRIAL-RELATED"/>
    <property type="match status" value="1"/>
</dbReference>
<dbReference type="Proteomes" id="UP000813444">
    <property type="component" value="Unassembled WGS sequence"/>
</dbReference>
<comment type="caution">
    <text evidence="8">The sequence shown here is derived from an EMBL/GenBank/DDBJ whole genome shotgun (WGS) entry which is preliminary data.</text>
</comment>
<dbReference type="PANTHER" id="PTHR24305">
    <property type="entry name" value="CYTOCHROME P450"/>
    <property type="match status" value="1"/>
</dbReference>
<name>A0A8K0SYG0_9HYPO</name>
<dbReference type="GO" id="GO:0016705">
    <property type="term" value="F:oxidoreductase activity, acting on paired donors, with incorporation or reduction of molecular oxygen"/>
    <property type="evidence" value="ECO:0007669"/>
    <property type="project" value="InterPro"/>
</dbReference>
<keyword evidence="4 6" id="KW-0479">Metal-binding</keyword>
<keyword evidence="7" id="KW-1133">Transmembrane helix</keyword>
<dbReference type="InterPro" id="IPR002401">
    <property type="entry name" value="Cyt_P450_E_grp-I"/>
</dbReference>
<sequence>MDFPWLAVASVSALGSSVLSYAQNSRSWGFLAGSFAFVWYLQVTVWFTYSAIVYPYFLSPLRHLPEPAGSHWLMGQATTIRKEPTGAPARRWVQEIPHKGLIRYRWFFNRERVLPCSAKALAEVLVTKSYSFQKPAPASRFLSRVLGDGLLVVEGDEHKHQRRQLMPAFSFRHVKNLYPVFWSKARESVLAMTAEVGGRKGAEMEVSNWASRVGLDIIGTAGMGRDFGAIQDAKNPLVESYNKLFVPTGSDRILFILGFVIPFTVLNRLPFQSRVNEASATKKIKSVCRELIAAKKAILARGEKLNVDILSVAMESGGFTDEDLVSQMMTFLAAGHETTASAISWAVYTLCRYPEIQQRLREEIRERLPAIDDDREVTSSDIDTMPYLNAFCNEVLRYWSPVPQTVREASHDTTILGQPIPKGTIVFISPKAVNVDPELWGPDAGEFKPERWLRTSEDDKAAASGGATSNYAFLSFLHGPRSCIGQGFAKAEFACVLAAWVGRFQFEFRDEEDADESKLDIRGGLTARLYKGMHVKMTVLDGF</sequence>
<dbReference type="CDD" id="cd11069">
    <property type="entry name" value="CYP_FUM15-like"/>
    <property type="match status" value="1"/>
</dbReference>
<keyword evidence="5 6" id="KW-0408">Iron</keyword>
<dbReference type="Gene3D" id="1.10.630.10">
    <property type="entry name" value="Cytochrome P450"/>
    <property type="match status" value="1"/>
</dbReference>
<dbReference type="GO" id="GO:0020037">
    <property type="term" value="F:heme binding"/>
    <property type="evidence" value="ECO:0007669"/>
    <property type="project" value="InterPro"/>
</dbReference>
<dbReference type="PRINTS" id="PR00463">
    <property type="entry name" value="EP450I"/>
</dbReference>
<keyword evidence="9" id="KW-1185">Reference proteome</keyword>
<evidence type="ECO:0000313" key="8">
    <source>
        <dbReference type="EMBL" id="KAH7328415.1"/>
    </source>
</evidence>
<organism evidence="8 9">
    <name type="scientific">Stachybotrys elegans</name>
    <dbReference type="NCBI Taxonomy" id="80388"/>
    <lineage>
        <taxon>Eukaryota</taxon>
        <taxon>Fungi</taxon>
        <taxon>Dikarya</taxon>
        <taxon>Ascomycota</taxon>
        <taxon>Pezizomycotina</taxon>
        <taxon>Sordariomycetes</taxon>
        <taxon>Hypocreomycetidae</taxon>
        <taxon>Hypocreales</taxon>
        <taxon>Stachybotryaceae</taxon>
        <taxon>Stachybotrys</taxon>
    </lineage>
</organism>